<protein>
    <submittedName>
        <fullName evidence="2">Uncharacterized protein</fullName>
    </submittedName>
</protein>
<dbReference type="EMBL" id="JAVDXQ010000003">
    <property type="protein sequence ID" value="MDR7297005.1"/>
    <property type="molecule type" value="Genomic_DNA"/>
</dbReference>
<keyword evidence="3" id="KW-1185">Reference proteome</keyword>
<organism evidence="2 3">
    <name type="scientific">Pelomonas aquatica</name>
    <dbReference type="NCBI Taxonomy" id="431058"/>
    <lineage>
        <taxon>Bacteria</taxon>
        <taxon>Pseudomonadati</taxon>
        <taxon>Pseudomonadota</taxon>
        <taxon>Betaproteobacteria</taxon>
        <taxon>Burkholderiales</taxon>
        <taxon>Sphaerotilaceae</taxon>
        <taxon>Roseateles</taxon>
    </lineage>
</organism>
<dbReference type="Proteomes" id="UP001180536">
    <property type="component" value="Unassembled WGS sequence"/>
</dbReference>
<name>A0ABU1Z8R1_9BURK</name>
<evidence type="ECO:0000313" key="2">
    <source>
        <dbReference type="EMBL" id="MDR7297005.1"/>
    </source>
</evidence>
<evidence type="ECO:0000313" key="3">
    <source>
        <dbReference type="Proteomes" id="UP001180536"/>
    </source>
</evidence>
<evidence type="ECO:0000256" key="1">
    <source>
        <dbReference type="SAM" id="MobiDB-lite"/>
    </source>
</evidence>
<comment type="caution">
    <text evidence="2">The sequence shown here is derived from an EMBL/GenBank/DDBJ whole genome shotgun (WGS) entry which is preliminary data.</text>
</comment>
<sequence>MQFSLISSKTQAKAPFCLGFAFRRGDIPAGKGVGSSLSALQVVPRTTWPDGSLKFAQLAGVVDVTANSMLTVRLRRIDAEAKTAAVLGLADLKKTGVTAEIAAGSFGTATFGAAEWDAPFETWASGPQMSSWIFRKPVGSDAHLVAWLEVRLFAGGAVEVLPWVENGYLMVAGPTNKSATYAFKLGGTERCSVAIDLPHHCRTPLINGTALSYWLGDDPGVTPRHDVAYLQATELVPTYSARVPATAAVAKELATSFKPLDKANFNYQGDSMPATGYQQPIGLLPEHDVLYLTCDSLNTYGAVVRNGYAAGRYPLHYRDEKTQRPIRFSQYPNLVLHSDSRVSDVGGSTRSQYTPKPTGTMSPKWDCAHSPSVGYMAYLLTGRWYFMEQVQFAATLDYLTKADENIMRRGSQGLVQPCFGGWQTRACAWQWRTLTQALNITPDNDTALRQEFINCVQSNIENFHSVYVAQPNNPFGWIQPGEGYTNDMQFGASWQQDFVTAAFGYSLAMGLPIPDAVTAKHDAFFRWKARSAVMRLGPASGFWYVNAAQYTASISPARSPDFQGGKGPWYANDAAVYAATYASQPSWFGNVEGTLAGEILPGDRAAWANLTTALAYALRHGVNGAVAAHQRLIKASNYPSLRDAFNNAPVWSVAPTRITPAWMADKPIGQWFEIPGTSGAGGAAVDAYSGMAINDLTSEILIAAAGGHGDSSDNRVVSLSLASDAPSWTLRLAASKAVEKDVAYYSDGLPASRHLYSSLHFVPQVNRLMLFGAYATYGSAWAFPTIDSFNLDTNKWDPAKTWPDAPGSHYGAAQIRGTGEIVSTWLKKWSPVDRKWTDLATSSSGDSARWPMAFDARRSQMFCLQWGDGQGFDPQRMAASRVPAAGGPQTSVSFNPSSALTQWQAEKPMYAAMDYDPDNDRFLFTAGQGAAAGRVYVIKPNDGNVWDMSVLDGGSLKIAPSPDNLSGMQNRLRYVPALRGFVMLTRASANLYFLRTA</sequence>
<proteinExistence type="predicted"/>
<dbReference type="RefSeq" id="WP_310344736.1">
    <property type="nucleotide sequence ID" value="NZ_JAVDXQ010000003.1"/>
</dbReference>
<accession>A0ABU1Z8R1</accession>
<gene>
    <name evidence="2" type="ORF">J2X16_002352</name>
</gene>
<feature type="region of interest" description="Disordered" evidence="1">
    <location>
        <begin position="341"/>
        <end position="361"/>
    </location>
</feature>
<feature type="compositionally biased region" description="Polar residues" evidence="1">
    <location>
        <begin position="346"/>
        <end position="361"/>
    </location>
</feature>
<reference evidence="2 3" key="1">
    <citation type="submission" date="2023-07" db="EMBL/GenBank/DDBJ databases">
        <title>Sorghum-associated microbial communities from plants grown in Nebraska, USA.</title>
        <authorList>
            <person name="Schachtman D."/>
        </authorList>
    </citation>
    <scope>NUCLEOTIDE SEQUENCE [LARGE SCALE GENOMIC DNA]</scope>
    <source>
        <strain evidence="2 3">BE310</strain>
    </source>
</reference>